<evidence type="ECO:0000256" key="2">
    <source>
        <dbReference type="ARBA" id="ARBA00006657"/>
    </source>
</evidence>
<evidence type="ECO:0000259" key="12">
    <source>
        <dbReference type="PROSITE" id="PS51898"/>
    </source>
</evidence>
<dbReference type="GO" id="GO:0007059">
    <property type="term" value="P:chromosome segregation"/>
    <property type="evidence" value="ECO:0007669"/>
    <property type="project" value="UniProtKB-UniRule"/>
</dbReference>
<dbReference type="Proteomes" id="UP000754644">
    <property type="component" value="Unassembled WGS sequence"/>
</dbReference>
<gene>
    <name evidence="11 14" type="primary">xerC</name>
    <name evidence="14" type="ORF">HQ497_03115</name>
</gene>
<dbReference type="GO" id="GO:0009037">
    <property type="term" value="F:tyrosine-based site-specific recombinase activity"/>
    <property type="evidence" value="ECO:0007669"/>
    <property type="project" value="UniProtKB-UniRule"/>
</dbReference>
<organism evidence="14 15">
    <name type="scientific">SAR86 cluster bacterium</name>
    <dbReference type="NCBI Taxonomy" id="2030880"/>
    <lineage>
        <taxon>Bacteria</taxon>
        <taxon>Pseudomonadati</taxon>
        <taxon>Pseudomonadota</taxon>
        <taxon>Gammaproteobacteria</taxon>
        <taxon>SAR86 cluster</taxon>
    </lineage>
</organism>
<accession>A0A973A750</accession>
<dbReference type="Gene3D" id="1.10.150.130">
    <property type="match status" value="1"/>
</dbReference>
<comment type="subcellular location">
    <subcellularLocation>
        <location evidence="1 11">Cytoplasm</location>
    </subcellularLocation>
</comment>
<feature type="active site" evidence="11">
    <location>
        <position position="153"/>
    </location>
</feature>
<dbReference type="HAMAP" id="MF_01808">
    <property type="entry name" value="Recomb_XerC_XerD"/>
    <property type="match status" value="1"/>
</dbReference>
<reference evidence="14" key="1">
    <citation type="submission" date="2020-05" db="EMBL/GenBank/DDBJ databases">
        <title>Sulfur intermediates as new biogeochemical hubs in an aquatic model microbial ecosystem.</title>
        <authorList>
            <person name="Vigneron A."/>
        </authorList>
    </citation>
    <scope>NUCLEOTIDE SEQUENCE</scope>
    <source>
        <strain evidence="14">Bin.250</strain>
    </source>
</reference>
<evidence type="ECO:0000256" key="6">
    <source>
        <dbReference type="ARBA" id="ARBA00022829"/>
    </source>
</evidence>
<dbReference type="NCBIfam" id="TIGR02224">
    <property type="entry name" value="recomb_XerC"/>
    <property type="match status" value="1"/>
</dbReference>
<protein>
    <recommendedName>
        <fullName evidence="3 11">Tyrosine recombinase XerC</fullName>
    </recommendedName>
</protein>
<feature type="active site" description="O-(3'-phospho-DNA)-tyrosine intermediate" evidence="11">
    <location>
        <position position="285"/>
    </location>
</feature>
<dbReference type="SUPFAM" id="SSF56349">
    <property type="entry name" value="DNA breaking-rejoining enzymes"/>
    <property type="match status" value="1"/>
</dbReference>
<evidence type="ECO:0000256" key="8">
    <source>
        <dbReference type="ARBA" id="ARBA00023125"/>
    </source>
</evidence>
<comment type="similarity">
    <text evidence="2 11">Belongs to the 'phage' integrase family. XerC subfamily.</text>
</comment>
<dbReference type="Gene3D" id="1.10.443.10">
    <property type="entry name" value="Intergrase catalytic core"/>
    <property type="match status" value="1"/>
</dbReference>
<keyword evidence="8 11" id="KW-0238">DNA-binding</keyword>
<dbReference type="PROSITE" id="PS51900">
    <property type="entry name" value="CB"/>
    <property type="match status" value="1"/>
</dbReference>
<dbReference type="NCBIfam" id="NF001399">
    <property type="entry name" value="PRK00283.1"/>
    <property type="match status" value="1"/>
</dbReference>
<dbReference type="PROSITE" id="PS51898">
    <property type="entry name" value="TYR_RECOMBINASE"/>
    <property type="match status" value="1"/>
</dbReference>
<dbReference type="Pfam" id="PF02899">
    <property type="entry name" value="Phage_int_SAM_1"/>
    <property type="match status" value="1"/>
</dbReference>
<proteinExistence type="inferred from homology"/>
<dbReference type="InterPro" id="IPR011931">
    <property type="entry name" value="Recomb_XerC"/>
</dbReference>
<evidence type="ECO:0000256" key="9">
    <source>
        <dbReference type="ARBA" id="ARBA00023172"/>
    </source>
</evidence>
<dbReference type="PANTHER" id="PTHR30349:SF81">
    <property type="entry name" value="TYROSINE RECOMBINASE XERC"/>
    <property type="match status" value="1"/>
</dbReference>
<evidence type="ECO:0000256" key="10">
    <source>
        <dbReference type="ARBA" id="ARBA00023306"/>
    </source>
</evidence>
<dbReference type="GO" id="GO:0003677">
    <property type="term" value="F:DNA binding"/>
    <property type="evidence" value="ECO:0007669"/>
    <property type="project" value="UniProtKB-UniRule"/>
</dbReference>
<feature type="active site" evidence="11">
    <location>
        <position position="253"/>
    </location>
</feature>
<evidence type="ECO:0000256" key="7">
    <source>
        <dbReference type="ARBA" id="ARBA00022908"/>
    </source>
</evidence>
<evidence type="ECO:0000259" key="13">
    <source>
        <dbReference type="PROSITE" id="PS51900"/>
    </source>
</evidence>
<comment type="function">
    <text evidence="11">Site-specific tyrosine recombinase, which acts by catalyzing the cutting and rejoining of the recombining DNA molecules. The XerC-XerD complex is essential to convert dimers of the bacterial chromosome into monomers to permit their segregation at cell division. It also contributes to the segregational stability of plasmids.</text>
</comment>
<evidence type="ECO:0000313" key="14">
    <source>
        <dbReference type="EMBL" id="NQV64334.1"/>
    </source>
</evidence>
<feature type="domain" description="Core-binding (CB)" evidence="13">
    <location>
        <begin position="7"/>
        <end position="93"/>
    </location>
</feature>
<keyword evidence="9 11" id="KW-0233">DNA recombination</keyword>
<feature type="active site" evidence="11">
    <location>
        <position position="276"/>
    </location>
</feature>
<evidence type="ECO:0000256" key="11">
    <source>
        <dbReference type="HAMAP-Rule" id="MF_01808"/>
    </source>
</evidence>
<feature type="active site" evidence="11">
    <location>
        <position position="177"/>
    </location>
</feature>
<keyword evidence="10 11" id="KW-0131">Cell cycle</keyword>
<comment type="subunit">
    <text evidence="11">Forms a cyclic heterotetrameric complex composed of two molecules of XerC and two molecules of XerD.</text>
</comment>
<evidence type="ECO:0000256" key="4">
    <source>
        <dbReference type="ARBA" id="ARBA00022490"/>
    </source>
</evidence>
<sequence>MLSQANLKLKTQIDQFLQHLINERGLSLHTVSGYQRDLLQLNAYCLENAIEAWHELQTHHIRQFIAQSHRRGLSGTSLQRRLSSTRTFYHYLVREALSKHNPALDVSAPKTARKLPNTLDTDQVAQLLNVAANDWYARRDRAMLELFYSSGLRLAELVNANINDISWDEGSIKVTGKGNKQRLLPVGSIALSALKTWQAGRQPLPVKRTSEDPCALFISERGNRISARNVQARIRHWTRQQSLPGNVHPHMLRHSFASHMLESSGDLRAVQELLGHADISTTQIYTHLNFQHLAEVYDKAHPRAHKKTAIPGSNKA</sequence>
<dbReference type="InterPro" id="IPR013762">
    <property type="entry name" value="Integrase-like_cat_sf"/>
</dbReference>
<dbReference type="PANTHER" id="PTHR30349">
    <property type="entry name" value="PHAGE INTEGRASE-RELATED"/>
    <property type="match status" value="1"/>
</dbReference>
<dbReference type="AlphaFoldDB" id="A0A973A750"/>
<keyword evidence="6 11" id="KW-0159">Chromosome partition</keyword>
<keyword evidence="4 11" id="KW-0963">Cytoplasm</keyword>
<dbReference type="InterPro" id="IPR050090">
    <property type="entry name" value="Tyrosine_recombinase_XerCD"/>
</dbReference>
<dbReference type="InterPro" id="IPR004107">
    <property type="entry name" value="Integrase_SAM-like_N"/>
</dbReference>
<name>A0A973A750_9GAMM</name>
<keyword evidence="5 11" id="KW-0132">Cell division</keyword>
<keyword evidence="7 11" id="KW-0229">DNA integration</keyword>
<dbReference type="InterPro" id="IPR011010">
    <property type="entry name" value="DNA_brk_join_enz"/>
</dbReference>
<dbReference type="Pfam" id="PF00589">
    <property type="entry name" value="Phage_integrase"/>
    <property type="match status" value="1"/>
</dbReference>
<dbReference type="GO" id="GO:0051301">
    <property type="term" value="P:cell division"/>
    <property type="evidence" value="ECO:0007669"/>
    <property type="project" value="UniProtKB-UniRule"/>
</dbReference>
<dbReference type="EMBL" id="JABMOJ010000111">
    <property type="protein sequence ID" value="NQV64334.1"/>
    <property type="molecule type" value="Genomic_DNA"/>
</dbReference>
<evidence type="ECO:0000256" key="1">
    <source>
        <dbReference type="ARBA" id="ARBA00004496"/>
    </source>
</evidence>
<dbReference type="GO" id="GO:0005737">
    <property type="term" value="C:cytoplasm"/>
    <property type="evidence" value="ECO:0007669"/>
    <property type="project" value="UniProtKB-SubCell"/>
</dbReference>
<evidence type="ECO:0000256" key="3">
    <source>
        <dbReference type="ARBA" id="ARBA00015804"/>
    </source>
</evidence>
<evidence type="ECO:0000256" key="5">
    <source>
        <dbReference type="ARBA" id="ARBA00022618"/>
    </source>
</evidence>
<dbReference type="InterPro" id="IPR044068">
    <property type="entry name" value="CB"/>
</dbReference>
<dbReference type="InterPro" id="IPR023009">
    <property type="entry name" value="Tyrosine_recombinase_XerC/XerD"/>
</dbReference>
<dbReference type="InterPro" id="IPR002104">
    <property type="entry name" value="Integrase_catalytic"/>
</dbReference>
<feature type="active site" evidence="11">
    <location>
        <position position="250"/>
    </location>
</feature>
<dbReference type="InterPro" id="IPR010998">
    <property type="entry name" value="Integrase_recombinase_N"/>
</dbReference>
<evidence type="ECO:0000313" key="15">
    <source>
        <dbReference type="Proteomes" id="UP000754644"/>
    </source>
</evidence>
<feature type="domain" description="Tyr recombinase" evidence="12">
    <location>
        <begin position="114"/>
        <end position="298"/>
    </location>
</feature>
<dbReference type="CDD" id="cd00798">
    <property type="entry name" value="INT_XerDC_C"/>
    <property type="match status" value="1"/>
</dbReference>
<dbReference type="GO" id="GO:0006313">
    <property type="term" value="P:DNA transposition"/>
    <property type="evidence" value="ECO:0007669"/>
    <property type="project" value="UniProtKB-UniRule"/>
</dbReference>
<comment type="caution">
    <text evidence="14">The sequence shown here is derived from an EMBL/GenBank/DDBJ whole genome shotgun (WGS) entry which is preliminary data.</text>
</comment>